<dbReference type="Proteomes" id="UP001159427">
    <property type="component" value="Unassembled WGS sequence"/>
</dbReference>
<keyword evidence="2" id="KW-1185">Reference proteome</keyword>
<organism evidence="1 2">
    <name type="scientific">Porites evermanni</name>
    <dbReference type="NCBI Taxonomy" id="104178"/>
    <lineage>
        <taxon>Eukaryota</taxon>
        <taxon>Metazoa</taxon>
        <taxon>Cnidaria</taxon>
        <taxon>Anthozoa</taxon>
        <taxon>Hexacorallia</taxon>
        <taxon>Scleractinia</taxon>
        <taxon>Fungiina</taxon>
        <taxon>Poritidae</taxon>
        <taxon>Porites</taxon>
    </lineage>
</organism>
<sequence>MPWSTTQRQRLAFEKSLLEQYFRNRVTWIDPTGDTKVEVRVTCSNDRQHTLRVYLPSDYPNSVPDMIVKTPGMTTVKSRSGGEMSGGSTDHIIGTRDGCTKICHFQPALWKDDNTLYQVIMKGMIWLEAYEAHLRTGRNLNAYLAEILQTILNYFCGFEIMPWSTTQRQRLAFEKSLLEQYFRNRVTWIDPTGDTKVEVQVTCSNDRQHTLRVYLPSDYPNSVPDMIVKTPGMTTVKSRSGGEMSGGSTDHIIGTRDGCTKICHFQPALWKDDNTLYQVIMKGMIWLEAYEAHLRTGRNLNAYLAEM</sequence>
<evidence type="ECO:0000313" key="2">
    <source>
        <dbReference type="Proteomes" id="UP001159427"/>
    </source>
</evidence>
<accession>A0ABN8MJE8</accession>
<dbReference type="EMBL" id="CALNXI010000595">
    <property type="protein sequence ID" value="CAH3029840.1"/>
    <property type="molecule type" value="Genomic_DNA"/>
</dbReference>
<evidence type="ECO:0000313" key="1">
    <source>
        <dbReference type="EMBL" id="CAH3029840.1"/>
    </source>
</evidence>
<protein>
    <submittedName>
        <fullName evidence="1">Uncharacterized protein</fullName>
    </submittedName>
</protein>
<gene>
    <name evidence="1" type="ORF">PEVE_00036835</name>
</gene>
<comment type="caution">
    <text evidence="1">The sequence shown here is derived from an EMBL/GenBank/DDBJ whole genome shotgun (WGS) entry which is preliminary data.</text>
</comment>
<name>A0ABN8MJE8_9CNID</name>
<proteinExistence type="predicted"/>
<reference evidence="1 2" key="1">
    <citation type="submission" date="2022-05" db="EMBL/GenBank/DDBJ databases">
        <authorList>
            <consortium name="Genoscope - CEA"/>
            <person name="William W."/>
        </authorList>
    </citation>
    <scope>NUCLEOTIDE SEQUENCE [LARGE SCALE GENOMIC DNA]</scope>
</reference>